<name>A0A4Q9MEW6_9APHY</name>
<dbReference type="EMBL" id="ML143453">
    <property type="protein sequence ID" value="TBU25910.1"/>
    <property type="molecule type" value="Genomic_DNA"/>
</dbReference>
<dbReference type="SUPFAM" id="SSF52047">
    <property type="entry name" value="RNI-like"/>
    <property type="match status" value="1"/>
</dbReference>
<evidence type="ECO:0000313" key="1">
    <source>
        <dbReference type="EMBL" id="TBU25910.1"/>
    </source>
</evidence>
<reference evidence="1" key="1">
    <citation type="submission" date="2019-01" db="EMBL/GenBank/DDBJ databases">
        <title>Draft genome sequences of three monokaryotic isolates of the white-rot basidiomycete fungus Dichomitus squalens.</title>
        <authorList>
            <consortium name="DOE Joint Genome Institute"/>
            <person name="Lopez S.C."/>
            <person name="Andreopoulos B."/>
            <person name="Pangilinan J."/>
            <person name="Lipzen A."/>
            <person name="Riley R."/>
            <person name="Ahrendt S."/>
            <person name="Ng V."/>
            <person name="Barry K."/>
            <person name="Daum C."/>
            <person name="Grigoriev I.V."/>
            <person name="Hilden K.S."/>
            <person name="Makela M.R."/>
            <person name="de Vries R.P."/>
        </authorList>
    </citation>
    <scope>NUCLEOTIDE SEQUENCE [LARGE SCALE GENOMIC DNA]</scope>
    <source>
        <strain evidence="1">OM18370.1</strain>
    </source>
</reference>
<proteinExistence type="predicted"/>
<organism evidence="1">
    <name type="scientific">Dichomitus squalens</name>
    <dbReference type="NCBI Taxonomy" id="114155"/>
    <lineage>
        <taxon>Eukaryota</taxon>
        <taxon>Fungi</taxon>
        <taxon>Dikarya</taxon>
        <taxon>Basidiomycota</taxon>
        <taxon>Agaricomycotina</taxon>
        <taxon>Agaricomycetes</taxon>
        <taxon>Polyporales</taxon>
        <taxon>Polyporaceae</taxon>
        <taxon>Dichomitus</taxon>
    </lineage>
</organism>
<dbReference type="Gene3D" id="3.80.10.10">
    <property type="entry name" value="Ribonuclease Inhibitor"/>
    <property type="match status" value="1"/>
</dbReference>
<evidence type="ECO:0008006" key="2">
    <source>
        <dbReference type="Google" id="ProtNLM"/>
    </source>
</evidence>
<dbReference type="AlphaFoldDB" id="A0A4Q9MEW6"/>
<dbReference type="SUPFAM" id="SSF81383">
    <property type="entry name" value="F-box domain"/>
    <property type="match status" value="1"/>
</dbReference>
<dbReference type="InterPro" id="IPR036047">
    <property type="entry name" value="F-box-like_dom_sf"/>
</dbReference>
<gene>
    <name evidence="1" type="ORF">BD311DRAFT_668569</name>
</gene>
<sequence length="422" mass="48767">MVPYIPPDIIDIILEYVDGNAAQLCTCALVCHVWLEASRRRLFQHLRFYQPASYDSFIRHVVHREEMQRWLASARTLMYAGDRDPDNIAIERQFKAKSNRGLCELAGQLPNLHTLALFELDWSEFSHPRAHLALSQFGRIRELLLVDCTFSSLGALRDCITGLTALRNLFLLRIGSEDPVRFLNGIHSRPMLETLAIDFDEDSDSNTFLQWLSQTPTVSSLRRLAITPRHLDLQWEAFTSSITCLDISLNVTNEDFCLAPFTLLESLTIRGGSDKRKNWLQLSTNLRSVSGRLRTLFLSLDIYWYPPPPTSPVSYPEVDDRGLELLEQVLEGTSFASLHTVEFYFRRWQIVTKPLNREQAQRADAHIKDLVCKKLHKLCKRGVHVKIVVHRVPNDYEEDPWEEARCGFGRMPFHAEHLKLRR</sequence>
<dbReference type="InterPro" id="IPR032675">
    <property type="entry name" value="LRR_dom_sf"/>
</dbReference>
<accession>A0A4Q9MEW6</accession>
<dbReference type="OrthoDB" id="2752085at2759"/>
<protein>
    <recommendedName>
        <fullName evidence="2">F-box domain-containing protein</fullName>
    </recommendedName>
</protein>
<dbReference type="Proteomes" id="UP000292957">
    <property type="component" value="Unassembled WGS sequence"/>
</dbReference>